<dbReference type="RefSeq" id="WP_022501771.1">
    <property type="nucleotide sequence ID" value="NZ_DAWCMB010000367.1"/>
</dbReference>
<proteinExistence type="predicted"/>
<dbReference type="InterPro" id="IPR058365">
    <property type="entry name" value="DUF8052"/>
</dbReference>
<sequence length="176" mass="21139">MRRKEFIDTILNGISDTFDIYHNYWFNNRKFVIYAYNYKNRDKFSTTDSAKLWDMKCFEHLFFINSDSLDEEQLKDLVKFTIEQIEPHFVRNDNKLPCKNHMYSYISFIIITRNKPDDNVKLMIEKTNIVKKYMFGARGYSNIRLVCVTPSQFSVISNRYGKEISDYLKKMMSSGY</sequence>
<gene>
    <name evidence="2" type="ORF">WMO14_01615</name>
</gene>
<protein>
    <recommendedName>
        <fullName evidence="1">DUF8052 domain-containing protein</fullName>
    </recommendedName>
</protein>
<feature type="domain" description="DUF8052" evidence="1">
    <location>
        <begin position="4"/>
        <end position="168"/>
    </location>
</feature>
<dbReference type="Proteomes" id="UP001442364">
    <property type="component" value="Unassembled WGS sequence"/>
</dbReference>
<dbReference type="EMBL" id="JBBMER010000001">
    <property type="protein sequence ID" value="MEQ2378585.1"/>
    <property type="molecule type" value="Genomic_DNA"/>
</dbReference>
<name>A0ABV1BS47_9FIRM</name>
<reference evidence="2 3" key="1">
    <citation type="submission" date="2024-03" db="EMBL/GenBank/DDBJ databases">
        <title>Human intestinal bacterial collection.</title>
        <authorList>
            <person name="Pauvert C."/>
            <person name="Hitch T.C.A."/>
            <person name="Clavel T."/>
        </authorList>
    </citation>
    <scope>NUCLEOTIDE SEQUENCE [LARGE SCALE GENOMIC DNA]</scope>
    <source>
        <strain evidence="2 3">CLA-AA-H255</strain>
    </source>
</reference>
<comment type="caution">
    <text evidence="2">The sequence shown here is derived from an EMBL/GenBank/DDBJ whole genome shotgun (WGS) entry which is preliminary data.</text>
</comment>
<evidence type="ECO:0000259" key="1">
    <source>
        <dbReference type="Pfam" id="PF26226"/>
    </source>
</evidence>
<accession>A0ABV1BS47</accession>
<evidence type="ECO:0000313" key="2">
    <source>
        <dbReference type="EMBL" id="MEQ2378585.1"/>
    </source>
</evidence>
<evidence type="ECO:0000313" key="3">
    <source>
        <dbReference type="Proteomes" id="UP001442364"/>
    </source>
</evidence>
<organism evidence="2 3">
    <name type="scientific">[Lactobacillus] rogosae</name>
    <dbReference type="NCBI Taxonomy" id="706562"/>
    <lineage>
        <taxon>Bacteria</taxon>
        <taxon>Bacillati</taxon>
        <taxon>Bacillota</taxon>
        <taxon>Clostridia</taxon>
        <taxon>Lachnospirales</taxon>
        <taxon>Lachnospiraceae</taxon>
        <taxon>Lachnospira</taxon>
    </lineage>
</organism>
<keyword evidence="3" id="KW-1185">Reference proteome</keyword>
<dbReference type="Pfam" id="PF26226">
    <property type="entry name" value="DUF8052"/>
    <property type="match status" value="1"/>
</dbReference>